<gene>
    <name evidence="1" type="ORF">CCHLO57077_00009776</name>
</gene>
<keyword evidence="2" id="KW-1185">Reference proteome</keyword>
<evidence type="ECO:0000313" key="2">
    <source>
        <dbReference type="Proteomes" id="UP001160390"/>
    </source>
</evidence>
<name>A0AA35Q0N8_9HYPO</name>
<sequence>MSDRQLEVIHMVWSLWRGLLDVKRADARGAVTHFLLLIRWSYVAESNGQEWNGQLLEPPMSMTDGSQPADYDACAVAKGGSRKPGLVQVGGLLWHTAWQPAAGGMKQHSSADVIWKCGK</sequence>
<dbReference type="Proteomes" id="UP001160390">
    <property type="component" value="Unassembled WGS sequence"/>
</dbReference>
<comment type="caution">
    <text evidence="1">The sequence shown here is derived from an EMBL/GenBank/DDBJ whole genome shotgun (WGS) entry which is preliminary data.</text>
</comment>
<dbReference type="AlphaFoldDB" id="A0AA35Q0N8"/>
<reference evidence="1" key="1">
    <citation type="submission" date="2023-01" db="EMBL/GenBank/DDBJ databases">
        <authorList>
            <person name="Piombo E."/>
        </authorList>
    </citation>
    <scope>NUCLEOTIDE SEQUENCE</scope>
</reference>
<accession>A0AA35Q0N8</accession>
<proteinExistence type="predicted"/>
<protein>
    <submittedName>
        <fullName evidence="1">Uncharacterized protein</fullName>
    </submittedName>
</protein>
<evidence type="ECO:0000313" key="1">
    <source>
        <dbReference type="EMBL" id="CAI6086687.1"/>
    </source>
</evidence>
<organism evidence="1 2">
    <name type="scientific">Clonostachys chloroleuca</name>
    <dbReference type="NCBI Taxonomy" id="1926264"/>
    <lineage>
        <taxon>Eukaryota</taxon>
        <taxon>Fungi</taxon>
        <taxon>Dikarya</taxon>
        <taxon>Ascomycota</taxon>
        <taxon>Pezizomycotina</taxon>
        <taxon>Sordariomycetes</taxon>
        <taxon>Hypocreomycetidae</taxon>
        <taxon>Hypocreales</taxon>
        <taxon>Bionectriaceae</taxon>
        <taxon>Clonostachys</taxon>
    </lineage>
</organism>
<dbReference type="EMBL" id="CABFNP030000789">
    <property type="protein sequence ID" value="CAI6086687.1"/>
    <property type="molecule type" value="Genomic_DNA"/>
</dbReference>